<dbReference type="InterPro" id="IPR025890">
    <property type="entry name" value="Abhydrolase_bac"/>
</dbReference>
<dbReference type="RefSeq" id="WP_264143447.1">
    <property type="nucleotide sequence ID" value="NZ_JAOYEY010000043.1"/>
</dbReference>
<keyword evidence="2" id="KW-1185">Reference proteome</keyword>
<dbReference type="Pfam" id="PF12715">
    <property type="entry name" value="Abhydrolase_7"/>
    <property type="match status" value="1"/>
</dbReference>
<evidence type="ECO:0000313" key="2">
    <source>
        <dbReference type="Proteomes" id="UP001526147"/>
    </source>
</evidence>
<dbReference type="PANTHER" id="PTHR47381:SF3">
    <property type="entry name" value="ALPHA_BETA-HYDROLASES SUPERFAMILY PROTEIN"/>
    <property type="match status" value="1"/>
</dbReference>
<accession>A0ABT3DIT9</accession>
<reference evidence="1 2" key="1">
    <citation type="submission" date="2022-10" db="EMBL/GenBank/DDBJ databases">
        <title>Draft genome assembly of moderately radiation resistant bacterium Metabacillus halosaccharovorans.</title>
        <authorList>
            <person name="Pal S."/>
            <person name="Gopinathan A."/>
        </authorList>
    </citation>
    <scope>NUCLEOTIDE SEQUENCE [LARGE SCALE GENOMIC DNA]</scope>
    <source>
        <strain evidence="1 2">VITHBRA001</strain>
    </source>
</reference>
<gene>
    <name evidence="1" type="ORF">OIH86_15125</name>
</gene>
<dbReference type="Proteomes" id="UP001526147">
    <property type="component" value="Unassembled WGS sequence"/>
</dbReference>
<dbReference type="GO" id="GO:0016787">
    <property type="term" value="F:hydrolase activity"/>
    <property type="evidence" value="ECO:0007669"/>
    <property type="project" value="UniProtKB-KW"/>
</dbReference>
<dbReference type="SUPFAM" id="SSF53474">
    <property type="entry name" value="alpha/beta-Hydrolases"/>
    <property type="match status" value="1"/>
</dbReference>
<evidence type="ECO:0000313" key="1">
    <source>
        <dbReference type="EMBL" id="MCV9886970.1"/>
    </source>
</evidence>
<dbReference type="EMBL" id="JAOYEY010000043">
    <property type="protein sequence ID" value="MCV9886970.1"/>
    <property type="molecule type" value="Genomic_DNA"/>
</dbReference>
<dbReference type="Gene3D" id="3.40.50.1820">
    <property type="entry name" value="alpha/beta hydrolase"/>
    <property type="match status" value="1"/>
</dbReference>
<organism evidence="1 2">
    <name type="scientific">Metabacillus halosaccharovorans</name>
    <dbReference type="NCBI Taxonomy" id="930124"/>
    <lineage>
        <taxon>Bacteria</taxon>
        <taxon>Bacillati</taxon>
        <taxon>Bacillota</taxon>
        <taxon>Bacilli</taxon>
        <taxon>Bacillales</taxon>
        <taxon>Bacillaceae</taxon>
        <taxon>Metabacillus</taxon>
    </lineage>
</organism>
<dbReference type="InterPro" id="IPR029058">
    <property type="entry name" value="AB_hydrolase_fold"/>
</dbReference>
<proteinExistence type="predicted"/>
<comment type="caution">
    <text evidence="1">The sequence shown here is derived from an EMBL/GenBank/DDBJ whole genome shotgun (WGS) entry which is preliminary data.</text>
</comment>
<dbReference type="PANTHER" id="PTHR47381">
    <property type="entry name" value="ALPHA/BETA-HYDROLASES SUPERFAMILY PROTEIN"/>
    <property type="match status" value="1"/>
</dbReference>
<protein>
    <submittedName>
        <fullName evidence="1">Alpha/beta hydrolase family protein</fullName>
    </submittedName>
</protein>
<name>A0ABT3DIT9_9BACI</name>
<keyword evidence="1" id="KW-0378">Hydrolase</keyword>
<sequence length="339" mass="38377">MLNPDDFLENLYNDTVPKAKVYDQHWQEQTKSKFEQLIGRFPYPEEISLNPKLIEKTEKDEYWRLKLEITTTDQLRCPTYILLPKKKTNTKVPAILALHGHGYGNKEMVGLNHNGTEIEGEPGIHRNCAIELVQKGMVVVVPELIGFGERKLAKHAESSEPSSSSCFSIASQLLLMGKTIAGLRVFECRRVIDYIQTIDMVDQDRIGCFGFSGGGLVAAFTSIVDERIKATVLSGYTNTFKGSIMDRNHCLDNYIPGILQLGEMPELLGLLTPRPLFIESGINDTVFPINHAKEALETINEIYRRFNVENQIDQHFFDGKHEICGDKSYNWLVKKLGKV</sequence>